<dbReference type="FunFam" id="1.10.3380.20:FF:000005">
    <property type="entry name" value="DNA-directed DNA polymerase theta, putative"/>
    <property type="match status" value="1"/>
</dbReference>
<evidence type="ECO:0000256" key="3">
    <source>
        <dbReference type="ARBA" id="ARBA00022806"/>
    </source>
</evidence>
<feature type="region of interest" description="Disordered" evidence="6">
    <location>
        <begin position="28"/>
        <end position="49"/>
    </location>
</feature>
<dbReference type="InterPro" id="IPR011545">
    <property type="entry name" value="DEAD/DEAH_box_helicase_dom"/>
</dbReference>
<dbReference type="SMART" id="SM00490">
    <property type="entry name" value="HELICc"/>
    <property type="match status" value="1"/>
</dbReference>
<dbReference type="GO" id="GO:0005524">
    <property type="term" value="F:ATP binding"/>
    <property type="evidence" value="ECO:0007669"/>
    <property type="project" value="UniProtKB-KW"/>
</dbReference>
<feature type="compositionally biased region" description="Basic and acidic residues" evidence="6">
    <location>
        <begin position="32"/>
        <end position="45"/>
    </location>
</feature>
<dbReference type="Proteomes" id="UP000462212">
    <property type="component" value="Unassembled WGS sequence"/>
</dbReference>
<feature type="domain" description="Helicase ATP-binding" evidence="7">
    <location>
        <begin position="150"/>
        <end position="236"/>
    </location>
</feature>
<dbReference type="Gene3D" id="3.40.50.300">
    <property type="entry name" value="P-loop containing nucleotide triphosphate hydrolases"/>
    <property type="match status" value="2"/>
</dbReference>
<dbReference type="InterPro" id="IPR050474">
    <property type="entry name" value="Hel308_SKI2-like"/>
</dbReference>
<organism evidence="9 10">
    <name type="scientific">Lachnellula subtilissima</name>
    <dbReference type="NCBI Taxonomy" id="602034"/>
    <lineage>
        <taxon>Eukaryota</taxon>
        <taxon>Fungi</taxon>
        <taxon>Dikarya</taxon>
        <taxon>Ascomycota</taxon>
        <taxon>Pezizomycotina</taxon>
        <taxon>Leotiomycetes</taxon>
        <taxon>Helotiales</taxon>
        <taxon>Lachnaceae</taxon>
        <taxon>Lachnellula</taxon>
    </lineage>
</organism>
<accession>A0A8H8UER1</accession>
<evidence type="ECO:0000313" key="10">
    <source>
        <dbReference type="Proteomes" id="UP000462212"/>
    </source>
</evidence>
<dbReference type="Pfam" id="PF00270">
    <property type="entry name" value="DEAD"/>
    <property type="match status" value="1"/>
</dbReference>
<dbReference type="CDD" id="cd18795">
    <property type="entry name" value="SF2_C_Ski2"/>
    <property type="match status" value="1"/>
</dbReference>
<dbReference type="AlphaFoldDB" id="A0A8H8UER1"/>
<dbReference type="InterPro" id="IPR057220">
    <property type="entry name" value="DUF7898"/>
</dbReference>
<dbReference type="SUPFAM" id="SSF52540">
    <property type="entry name" value="P-loop containing nucleoside triphosphate hydrolases"/>
    <property type="match status" value="2"/>
</dbReference>
<keyword evidence="1" id="KW-0547">Nucleotide-binding</keyword>
<evidence type="ECO:0000313" key="9">
    <source>
        <dbReference type="EMBL" id="TVY45002.1"/>
    </source>
</evidence>
<dbReference type="Pfam" id="PF21099">
    <property type="entry name" value="POLQ_helical"/>
    <property type="match status" value="1"/>
</dbReference>
<evidence type="ECO:0000259" key="8">
    <source>
        <dbReference type="PROSITE" id="PS51194"/>
    </source>
</evidence>
<evidence type="ECO:0000256" key="1">
    <source>
        <dbReference type="ARBA" id="ARBA00022741"/>
    </source>
</evidence>
<evidence type="ECO:0000256" key="5">
    <source>
        <dbReference type="ARBA" id="ARBA00048988"/>
    </source>
</evidence>
<dbReference type="PANTHER" id="PTHR47961:SF6">
    <property type="entry name" value="DNA-DIRECTED DNA POLYMERASE"/>
    <property type="match status" value="1"/>
</dbReference>
<evidence type="ECO:0000259" key="7">
    <source>
        <dbReference type="PROSITE" id="PS51192"/>
    </source>
</evidence>
<evidence type="ECO:0000256" key="2">
    <source>
        <dbReference type="ARBA" id="ARBA00022801"/>
    </source>
</evidence>
<proteinExistence type="predicted"/>
<keyword evidence="4" id="KW-0067">ATP-binding</keyword>
<keyword evidence="10" id="KW-1185">Reference proteome</keyword>
<name>A0A8H8UER1_9HELO</name>
<reference evidence="9 10" key="1">
    <citation type="submission" date="2018-05" db="EMBL/GenBank/DDBJ databases">
        <title>Genome sequencing and assembly of the regulated plant pathogen Lachnellula willkommii and related sister species for the development of diagnostic species identification markers.</title>
        <authorList>
            <person name="Giroux E."/>
            <person name="Bilodeau G."/>
        </authorList>
    </citation>
    <scope>NUCLEOTIDE SEQUENCE [LARGE SCALE GENOMIC DNA]</scope>
    <source>
        <strain evidence="9 10">CBS 197.66</strain>
    </source>
</reference>
<dbReference type="PANTHER" id="PTHR47961">
    <property type="entry name" value="DNA POLYMERASE THETA, PUTATIVE (AFU_ORTHOLOGUE AFUA_1G05260)-RELATED"/>
    <property type="match status" value="1"/>
</dbReference>
<dbReference type="SUPFAM" id="SSF158702">
    <property type="entry name" value="Sec63 N-terminal domain-like"/>
    <property type="match status" value="1"/>
</dbReference>
<keyword evidence="2" id="KW-0378">Hydrolase</keyword>
<dbReference type="Pfam" id="PF25453">
    <property type="entry name" value="DUF7898"/>
    <property type="match status" value="1"/>
</dbReference>
<gene>
    <name evidence="9" type="primary">mus308</name>
    <name evidence="9" type="ORF">LSUB1_G000270</name>
</gene>
<dbReference type="InterPro" id="IPR014001">
    <property type="entry name" value="Helicase_ATP-bd"/>
</dbReference>
<dbReference type="InterPro" id="IPR048960">
    <property type="entry name" value="POLQ-like_helical"/>
</dbReference>
<sequence>MDANKTSNTYHKTTIDIARATHITTSHIGRKRTFDESHGRQDADISNHGNFQRPTLQLRCFEALKASEIQDVCDRGQSEYTQRRGLALTPTPTSNPLLDLSHPDGITKIPSNSSRIEKVQSWRNRGDEDTLRVVGLFGGSKSKATWVDMDIAVCTIEKANSLVNAAIEEHTIGMLGTVIIDELHMIDDESRGYILELMATKLLSLEQNVQLIGMSATLNNAGLLAQWLNDAKFYISRYRPVPIEEHLVFDNSVYHAATSSRFYKTATQLNAQTQLSSQVKPEPVRIIHPSQCREFGDPLINAVVSLASETARAGYGALVFCSSRAGCERDAILISQVLPRPEEVDSTTMEKRLELLDDLRSTSTGLDATLEKIVLVGAAFHHAGLTAEERDLIATAYDLGVVKIIVATCSLAAGINLPARRVILHGARMGADFVGPSMLRQMRGRAGRKGKDEIGETYLCCKKSDLEAVAELMEADIPNVESCLLPGKRGIKRALLEVIAIKLATCEESVNDYIRKTLLYHSVDSEELGLTISSTLEDLSESGLVKMMDGSTYAATTLGEAVVASSLTPEDGLFVHRELQKALQGFAMDSDLHALYTFTPVQTTQSNVNWQIFRHEVERLDENNMRALQFVGLKPMLINKMAHGGSMKESTPEELETVRVYKRFYSALQLRDLCNEMPIHAVARKYDIPRGIVQNLAQTCHGFAAGIIKFCQRMGWGALAAVLDHYSDRLRAGAKSDLLALAEITYIKSRTARVFWENGYRTVAAVATADPKDLLPVFLMAQPRKPNKDPGEENKYIEKLRAKVAMMSNSANKLWERQMQQELDEEE</sequence>
<dbReference type="Pfam" id="PF20470">
    <property type="entry name" value="HTH_61"/>
    <property type="match status" value="1"/>
</dbReference>
<dbReference type="GO" id="GO:0016787">
    <property type="term" value="F:hydrolase activity"/>
    <property type="evidence" value="ECO:0007669"/>
    <property type="project" value="UniProtKB-KW"/>
</dbReference>
<comment type="catalytic activity">
    <reaction evidence="5">
        <text>ATP + H2O = ADP + phosphate + H(+)</text>
        <dbReference type="Rhea" id="RHEA:13065"/>
        <dbReference type="ChEBI" id="CHEBI:15377"/>
        <dbReference type="ChEBI" id="CHEBI:15378"/>
        <dbReference type="ChEBI" id="CHEBI:30616"/>
        <dbReference type="ChEBI" id="CHEBI:43474"/>
        <dbReference type="ChEBI" id="CHEBI:456216"/>
        <dbReference type="EC" id="5.6.2.4"/>
    </reaction>
</comment>
<evidence type="ECO:0000256" key="6">
    <source>
        <dbReference type="SAM" id="MobiDB-lite"/>
    </source>
</evidence>
<dbReference type="OrthoDB" id="2320933at2759"/>
<dbReference type="InterPro" id="IPR027417">
    <property type="entry name" value="P-loop_NTPase"/>
</dbReference>
<dbReference type="Pfam" id="PF00271">
    <property type="entry name" value="Helicase_C"/>
    <property type="match status" value="1"/>
</dbReference>
<dbReference type="GO" id="GO:0043138">
    <property type="term" value="F:3'-5' DNA helicase activity"/>
    <property type="evidence" value="ECO:0007669"/>
    <property type="project" value="UniProtKB-EC"/>
</dbReference>
<keyword evidence="3" id="KW-0347">Helicase</keyword>
<protein>
    <submittedName>
        <fullName evidence="9">DNA polymerase theta</fullName>
    </submittedName>
</protein>
<dbReference type="EMBL" id="QGMJ01000024">
    <property type="protein sequence ID" value="TVY45002.1"/>
    <property type="molecule type" value="Genomic_DNA"/>
</dbReference>
<dbReference type="InterPro" id="IPR001650">
    <property type="entry name" value="Helicase_C-like"/>
</dbReference>
<evidence type="ECO:0000256" key="4">
    <source>
        <dbReference type="ARBA" id="ARBA00022840"/>
    </source>
</evidence>
<comment type="caution">
    <text evidence="9">The sequence shown here is derived from an EMBL/GenBank/DDBJ whole genome shotgun (WGS) entry which is preliminary data.</text>
</comment>
<dbReference type="PROSITE" id="PS51192">
    <property type="entry name" value="HELICASE_ATP_BIND_1"/>
    <property type="match status" value="1"/>
</dbReference>
<dbReference type="InterPro" id="IPR036390">
    <property type="entry name" value="WH_DNA-bd_sf"/>
</dbReference>
<dbReference type="PROSITE" id="PS51194">
    <property type="entry name" value="HELICASE_CTER"/>
    <property type="match status" value="1"/>
</dbReference>
<dbReference type="Gene3D" id="1.10.3380.20">
    <property type="match status" value="1"/>
</dbReference>
<dbReference type="SUPFAM" id="SSF46785">
    <property type="entry name" value="Winged helix' DNA-binding domain"/>
    <property type="match status" value="1"/>
</dbReference>
<feature type="domain" description="Helicase C-terminal" evidence="8">
    <location>
        <begin position="298"/>
        <end position="491"/>
    </location>
</feature>
<dbReference type="GO" id="GO:0003676">
    <property type="term" value="F:nucleic acid binding"/>
    <property type="evidence" value="ECO:0007669"/>
    <property type="project" value="InterPro"/>
</dbReference>
<dbReference type="InterPro" id="IPR046931">
    <property type="entry name" value="HTH_61"/>
</dbReference>